<proteinExistence type="predicted"/>
<dbReference type="EMBL" id="JRLW01000009">
    <property type="protein sequence ID" value="KGO89293.1"/>
    <property type="molecule type" value="Genomic_DNA"/>
</dbReference>
<dbReference type="GO" id="GO:0005886">
    <property type="term" value="C:plasma membrane"/>
    <property type="evidence" value="ECO:0007669"/>
    <property type="project" value="UniProtKB-SubCell"/>
</dbReference>
<evidence type="ECO:0000256" key="2">
    <source>
        <dbReference type="ARBA" id="ARBA00022475"/>
    </source>
</evidence>
<keyword evidence="3 6" id="KW-0812">Transmembrane</keyword>
<feature type="transmembrane region" description="Helical" evidence="6">
    <location>
        <begin position="112"/>
        <end position="135"/>
    </location>
</feature>
<keyword evidence="4 6" id="KW-1133">Transmembrane helix</keyword>
<sequence>MSVVARQSLKYSIVGYFSTLIGILSTVFLYPHDLVFAGKIQYILPTALLVLPLITFGIMHANVRFYPKMEQSQNQHNLLKYSIWFIFRNFVIVTVLFWGLSYFIQQIRETQFYAFAEYIFPVMLCLALIQLFSRFISIKKRIVVPNIFENVFPKLGLIFAFGAYYFLKVEAITAIWIVVLFFVLALIGMFVYVQRLDRFTGKTSFAFLKENNFRKELMEYSFYTFFGSLGSIVALNIDAFMIGEFIDDFSQLAIYNTSANLVRMITVPALGVYTISAPIIAKYIEEHNMGDLKVLHQKTSFYLFTMGAVLFGLVASGIEDLFMLMKNGSELAKGLPVVYILGFALLFDLATGFNGYIISNSKYFKFNNTTTIALALLTIVNNLIFLMIFKMGIIGVAIATAISLTVYNLIKIVFNYRKFGVHPFSTKYFYVLGLLIVVLVVGYFLPDFDNKFVTLCYKPLIAFGIFAFGNRVFSIIPVKEVLPKSLFK</sequence>
<feature type="transmembrane region" description="Helical" evidence="6">
    <location>
        <begin position="394"/>
        <end position="416"/>
    </location>
</feature>
<feature type="transmembrane region" description="Helical" evidence="6">
    <location>
        <begin position="220"/>
        <end position="241"/>
    </location>
</feature>
<reference evidence="7 8" key="1">
    <citation type="submission" date="2013-09" db="EMBL/GenBank/DDBJ databases">
        <authorList>
            <person name="Zeng Z."/>
            <person name="Chen C."/>
        </authorList>
    </citation>
    <scope>NUCLEOTIDE SEQUENCE [LARGE SCALE GENOMIC DNA]</scope>
    <source>
        <strain evidence="7 8">GH29-5</strain>
    </source>
</reference>
<dbReference type="RefSeq" id="WP_026981424.1">
    <property type="nucleotide sequence ID" value="NZ_JRLW01000009.1"/>
</dbReference>
<dbReference type="PANTHER" id="PTHR30250:SF11">
    <property type="entry name" value="O-ANTIGEN TRANSPORTER-RELATED"/>
    <property type="match status" value="1"/>
</dbReference>
<feature type="transmembrane region" description="Helical" evidence="6">
    <location>
        <begin position="81"/>
        <end position="100"/>
    </location>
</feature>
<organism evidence="7 8">
    <name type="scientific">Flavobacterium suncheonense GH29-5 = DSM 17707</name>
    <dbReference type="NCBI Taxonomy" id="1121899"/>
    <lineage>
        <taxon>Bacteria</taxon>
        <taxon>Pseudomonadati</taxon>
        <taxon>Bacteroidota</taxon>
        <taxon>Flavobacteriia</taxon>
        <taxon>Flavobacteriales</taxon>
        <taxon>Flavobacteriaceae</taxon>
        <taxon>Flavobacterium</taxon>
    </lineage>
</organism>
<accession>A0A0A2MCX0</accession>
<feature type="transmembrane region" description="Helical" evidence="6">
    <location>
        <begin position="173"/>
        <end position="193"/>
    </location>
</feature>
<dbReference type="PANTHER" id="PTHR30250">
    <property type="entry name" value="PST FAMILY PREDICTED COLANIC ACID TRANSPORTER"/>
    <property type="match status" value="1"/>
</dbReference>
<comment type="subcellular location">
    <subcellularLocation>
        <location evidence="1">Cell membrane</location>
        <topology evidence="1">Multi-pass membrane protein</topology>
    </subcellularLocation>
</comment>
<dbReference type="eggNOG" id="COG2244">
    <property type="taxonomic scope" value="Bacteria"/>
</dbReference>
<dbReference type="Proteomes" id="UP000030121">
    <property type="component" value="Unassembled WGS sequence"/>
</dbReference>
<feature type="transmembrane region" description="Helical" evidence="6">
    <location>
        <begin position="428"/>
        <end position="445"/>
    </location>
</feature>
<dbReference type="InterPro" id="IPR002797">
    <property type="entry name" value="Polysacc_synth"/>
</dbReference>
<feature type="transmembrane region" description="Helical" evidence="6">
    <location>
        <begin position="42"/>
        <end position="61"/>
    </location>
</feature>
<evidence type="ECO:0000256" key="6">
    <source>
        <dbReference type="SAM" id="Phobius"/>
    </source>
</evidence>
<evidence type="ECO:0000313" key="7">
    <source>
        <dbReference type="EMBL" id="KGO89293.1"/>
    </source>
</evidence>
<keyword evidence="2" id="KW-1003">Cell membrane</keyword>
<gene>
    <name evidence="7" type="ORF">Q764_07895</name>
</gene>
<feature type="transmembrane region" description="Helical" evidence="6">
    <location>
        <begin position="338"/>
        <end position="358"/>
    </location>
</feature>
<feature type="transmembrane region" description="Helical" evidence="6">
    <location>
        <begin position="457"/>
        <end position="478"/>
    </location>
</feature>
<evidence type="ECO:0000256" key="5">
    <source>
        <dbReference type="ARBA" id="ARBA00023136"/>
    </source>
</evidence>
<evidence type="ECO:0000256" key="1">
    <source>
        <dbReference type="ARBA" id="ARBA00004651"/>
    </source>
</evidence>
<comment type="caution">
    <text evidence="7">The sequence shown here is derived from an EMBL/GenBank/DDBJ whole genome shotgun (WGS) entry which is preliminary data.</text>
</comment>
<evidence type="ECO:0000256" key="4">
    <source>
        <dbReference type="ARBA" id="ARBA00022989"/>
    </source>
</evidence>
<evidence type="ECO:0000256" key="3">
    <source>
        <dbReference type="ARBA" id="ARBA00022692"/>
    </source>
</evidence>
<keyword evidence="5 6" id="KW-0472">Membrane</keyword>
<evidence type="ECO:0008006" key="9">
    <source>
        <dbReference type="Google" id="ProtNLM"/>
    </source>
</evidence>
<dbReference type="Pfam" id="PF01943">
    <property type="entry name" value="Polysacc_synt"/>
    <property type="match status" value="1"/>
</dbReference>
<evidence type="ECO:0000313" key="8">
    <source>
        <dbReference type="Proteomes" id="UP000030121"/>
    </source>
</evidence>
<dbReference type="InterPro" id="IPR050833">
    <property type="entry name" value="Poly_Biosynth_Transport"/>
</dbReference>
<feature type="transmembrane region" description="Helical" evidence="6">
    <location>
        <begin position="12"/>
        <end position="30"/>
    </location>
</feature>
<dbReference type="STRING" id="1121899.GCA_000430025_00416"/>
<protein>
    <recommendedName>
        <fullName evidence="9">Polysaccharide biosynthesis protein C-terminal domain-containing protein</fullName>
    </recommendedName>
</protein>
<feature type="transmembrane region" description="Helical" evidence="6">
    <location>
        <begin position="261"/>
        <end position="281"/>
    </location>
</feature>
<name>A0A0A2MCX0_9FLAO</name>
<keyword evidence="8" id="KW-1185">Reference proteome</keyword>
<feature type="transmembrane region" description="Helical" evidence="6">
    <location>
        <begin position="301"/>
        <end position="318"/>
    </location>
</feature>
<feature type="transmembrane region" description="Helical" evidence="6">
    <location>
        <begin position="147"/>
        <end position="167"/>
    </location>
</feature>
<feature type="transmembrane region" description="Helical" evidence="6">
    <location>
        <begin position="370"/>
        <end position="388"/>
    </location>
</feature>
<dbReference type="OrthoDB" id="88014at2"/>
<dbReference type="AlphaFoldDB" id="A0A0A2MCX0"/>